<dbReference type="STRING" id="1166340.SAMN05192583_2457"/>
<dbReference type="PROSITE" id="PS01047">
    <property type="entry name" value="HMA_1"/>
    <property type="match status" value="1"/>
</dbReference>
<dbReference type="Gene3D" id="3.40.1110.10">
    <property type="entry name" value="Calcium-transporting ATPase, cytoplasmic domain N"/>
    <property type="match status" value="1"/>
</dbReference>
<dbReference type="SUPFAM" id="SSF81665">
    <property type="entry name" value="Calcium ATPase, transmembrane domain M"/>
    <property type="match status" value="1"/>
</dbReference>
<dbReference type="InterPro" id="IPR023298">
    <property type="entry name" value="ATPase_P-typ_TM_dom_sf"/>
</dbReference>
<keyword evidence="6 15" id="KW-0812">Transmembrane</keyword>
<feature type="transmembrane region" description="Helical" evidence="15">
    <location>
        <begin position="369"/>
        <end position="402"/>
    </location>
</feature>
<dbReference type="InterPro" id="IPR006121">
    <property type="entry name" value="HMA_dom"/>
</dbReference>
<feature type="transmembrane region" description="Helical" evidence="15">
    <location>
        <begin position="126"/>
        <end position="143"/>
    </location>
</feature>
<dbReference type="InterPro" id="IPR027256">
    <property type="entry name" value="P-typ_ATPase_IB"/>
</dbReference>
<feature type="transmembrane region" description="Helical" evidence="15">
    <location>
        <begin position="188"/>
        <end position="206"/>
    </location>
</feature>
<evidence type="ECO:0000256" key="12">
    <source>
        <dbReference type="ARBA" id="ARBA00022989"/>
    </source>
</evidence>
<feature type="transmembrane region" description="Helical" evidence="15">
    <location>
        <begin position="344"/>
        <end position="363"/>
    </location>
</feature>
<dbReference type="CDD" id="cd00371">
    <property type="entry name" value="HMA"/>
    <property type="match status" value="1"/>
</dbReference>
<keyword evidence="11" id="KW-1278">Translocase</keyword>
<keyword evidence="4 15" id="KW-1003">Cell membrane</keyword>
<evidence type="ECO:0000256" key="13">
    <source>
        <dbReference type="ARBA" id="ARBA00023065"/>
    </source>
</evidence>
<dbReference type="PANTHER" id="PTHR43520">
    <property type="entry name" value="ATP7, ISOFORM B"/>
    <property type="match status" value="1"/>
</dbReference>
<evidence type="ECO:0000256" key="5">
    <source>
        <dbReference type="ARBA" id="ARBA00022553"/>
    </source>
</evidence>
<dbReference type="InterPro" id="IPR018303">
    <property type="entry name" value="ATPase_P-typ_P_site"/>
</dbReference>
<keyword evidence="10" id="KW-0460">Magnesium</keyword>
<feature type="transmembrane region" description="Helical" evidence="15">
    <location>
        <begin position="695"/>
        <end position="713"/>
    </location>
</feature>
<dbReference type="InterPro" id="IPR059000">
    <property type="entry name" value="ATPase_P-type_domA"/>
</dbReference>
<evidence type="ECO:0000256" key="7">
    <source>
        <dbReference type="ARBA" id="ARBA00022723"/>
    </source>
</evidence>
<dbReference type="GO" id="GO:0005524">
    <property type="term" value="F:ATP binding"/>
    <property type="evidence" value="ECO:0007669"/>
    <property type="project" value="UniProtKB-UniRule"/>
</dbReference>
<dbReference type="InterPro" id="IPR036412">
    <property type="entry name" value="HAD-like_sf"/>
</dbReference>
<feature type="domain" description="HMA" evidence="17">
    <location>
        <begin position="13"/>
        <end position="78"/>
    </location>
</feature>
<dbReference type="PRINTS" id="PR00119">
    <property type="entry name" value="CATATPASE"/>
</dbReference>
<dbReference type="InterPro" id="IPR036163">
    <property type="entry name" value="HMA_dom_sf"/>
</dbReference>
<protein>
    <submittedName>
        <fullName evidence="18">Cu2+-exporting ATPase</fullName>
    </submittedName>
</protein>
<comment type="similarity">
    <text evidence="2 15">Belongs to the cation transport ATPase (P-type) (TC 3.A.3) family. Type IB subfamily.</text>
</comment>
<dbReference type="GO" id="GO:0043682">
    <property type="term" value="F:P-type divalent copper transporter activity"/>
    <property type="evidence" value="ECO:0007669"/>
    <property type="project" value="TreeGrafter"/>
</dbReference>
<keyword evidence="19" id="KW-1185">Reference proteome</keyword>
<dbReference type="PRINTS" id="PR00943">
    <property type="entry name" value="CUATPASE"/>
</dbReference>
<evidence type="ECO:0000256" key="4">
    <source>
        <dbReference type="ARBA" id="ARBA00022475"/>
    </source>
</evidence>
<keyword evidence="14 15" id="KW-0472">Membrane</keyword>
<evidence type="ECO:0000256" key="9">
    <source>
        <dbReference type="ARBA" id="ARBA00022840"/>
    </source>
</evidence>
<evidence type="ECO:0000256" key="8">
    <source>
        <dbReference type="ARBA" id="ARBA00022741"/>
    </source>
</evidence>
<feature type="region of interest" description="Disordered" evidence="16">
    <location>
        <begin position="271"/>
        <end position="290"/>
    </location>
</feature>
<dbReference type="AlphaFoldDB" id="A0A1H8FA73"/>
<feature type="transmembrane region" description="Helical" evidence="15">
    <location>
        <begin position="164"/>
        <end position="182"/>
    </location>
</feature>
<dbReference type="GO" id="GO:0016887">
    <property type="term" value="F:ATP hydrolysis activity"/>
    <property type="evidence" value="ECO:0007669"/>
    <property type="project" value="InterPro"/>
</dbReference>
<dbReference type="Gene3D" id="3.30.70.100">
    <property type="match status" value="1"/>
</dbReference>
<evidence type="ECO:0000313" key="18">
    <source>
        <dbReference type="EMBL" id="SEN28117.1"/>
    </source>
</evidence>
<evidence type="ECO:0000256" key="2">
    <source>
        <dbReference type="ARBA" id="ARBA00006024"/>
    </source>
</evidence>
<evidence type="ECO:0000259" key="17">
    <source>
        <dbReference type="PROSITE" id="PS50846"/>
    </source>
</evidence>
<dbReference type="Pfam" id="PF00122">
    <property type="entry name" value="E1-E2_ATPase"/>
    <property type="match status" value="1"/>
</dbReference>
<evidence type="ECO:0000256" key="10">
    <source>
        <dbReference type="ARBA" id="ARBA00022842"/>
    </source>
</evidence>
<dbReference type="Gene3D" id="3.40.50.1000">
    <property type="entry name" value="HAD superfamily/HAD-like"/>
    <property type="match status" value="1"/>
</dbReference>
<comment type="subcellular location">
    <subcellularLocation>
        <location evidence="1">Cell membrane</location>
        <topology evidence="1">Multi-pass membrane protein</topology>
    </subcellularLocation>
</comment>
<dbReference type="PROSITE" id="PS50846">
    <property type="entry name" value="HMA_2"/>
    <property type="match status" value="1"/>
</dbReference>
<keyword evidence="9 15" id="KW-0067">ATP-binding</keyword>
<feature type="transmembrane region" description="Helical" evidence="15">
    <location>
        <begin position="673"/>
        <end position="689"/>
    </location>
</feature>
<keyword evidence="5" id="KW-0597">Phosphoprotein</keyword>
<keyword evidence="7 15" id="KW-0479">Metal-binding</keyword>
<evidence type="ECO:0000256" key="6">
    <source>
        <dbReference type="ARBA" id="ARBA00022692"/>
    </source>
</evidence>
<organism evidence="18 19">
    <name type="scientific">Sphingomonas gellani</name>
    <dbReference type="NCBI Taxonomy" id="1166340"/>
    <lineage>
        <taxon>Bacteria</taxon>
        <taxon>Pseudomonadati</taxon>
        <taxon>Pseudomonadota</taxon>
        <taxon>Alphaproteobacteria</taxon>
        <taxon>Sphingomonadales</taxon>
        <taxon>Sphingomonadaceae</taxon>
        <taxon>Sphingomonas</taxon>
    </lineage>
</organism>
<dbReference type="EMBL" id="FOCF01000005">
    <property type="protein sequence ID" value="SEN28117.1"/>
    <property type="molecule type" value="Genomic_DNA"/>
</dbReference>
<dbReference type="GO" id="GO:0005507">
    <property type="term" value="F:copper ion binding"/>
    <property type="evidence" value="ECO:0007669"/>
    <property type="project" value="TreeGrafter"/>
</dbReference>
<dbReference type="SUPFAM" id="SSF56784">
    <property type="entry name" value="HAD-like"/>
    <property type="match status" value="1"/>
</dbReference>
<dbReference type="Pfam" id="PF00403">
    <property type="entry name" value="HMA"/>
    <property type="match status" value="1"/>
</dbReference>
<keyword evidence="12 15" id="KW-1133">Transmembrane helix</keyword>
<evidence type="ECO:0000256" key="11">
    <source>
        <dbReference type="ARBA" id="ARBA00022967"/>
    </source>
</evidence>
<evidence type="ECO:0000313" key="19">
    <source>
        <dbReference type="Proteomes" id="UP000199206"/>
    </source>
</evidence>
<dbReference type="Proteomes" id="UP000199206">
    <property type="component" value="Unassembled WGS sequence"/>
</dbReference>
<dbReference type="NCBIfam" id="TIGR01494">
    <property type="entry name" value="ATPase_P-type"/>
    <property type="match status" value="1"/>
</dbReference>
<dbReference type="SUPFAM" id="SSF81653">
    <property type="entry name" value="Calcium ATPase, transduction domain A"/>
    <property type="match status" value="1"/>
</dbReference>
<dbReference type="InterPro" id="IPR023214">
    <property type="entry name" value="HAD_sf"/>
</dbReference>
<dbReference type="NCBIfam" id="TIGR01511">
    <property type="entry name" value="ATPase-IB1_Cu"/>
    <property type="match status" value="1"/>
</dbReference>
<dbReference type="GO" id="GO:0055070">
    <property type="term" value="P:copper ion homeostasis"/>
    <property type="evidence" value="ECO:0007669"/>
    <property type="project" value="TreeGrafter"/>
</dbReference>
<dbReference type="InterPro" id="IPR017969">
    <property type="entry name" value="Heavy-metal-associated_CS"/>
</dbReference>
<keyword evidence="3" id="KW-0813">Transport</keyword>
<name>A0A1H8FA73_9SPHN</name>
<accession>A0A1H8FA73</accession>
<dbReference type="NCBIfam" id="TIGR01525">
    <property type="entry name" value="ATPase-IB_hvy"/>
    <property type="match status" value="1"/>
</dbReference>
<evidence type="ECO:0000256" key="1">
    <source>
        <dbReference type="ARBA" id="ARBA00004651"/>
    </source>
</evidence>
<proteinExistence type="inferred from homology"/>
<dbReference type="PROSITE" id="PS00154">
    <property type="entry name" value="ATPASE_E1_E2"/>
    <property type="match status" value="1"/>
</dbReference>
<reference evidence="19" key="1">
    <citation type="submission" date="2016-10" db="EMBL/GenBank/DDBJ databases">
        <authorList>
            <person name="Varghese N."/>
            <person name="Submissions S."/>
        </authorList>
    </citation>
    <scope>NUCLEOTIDE SEQUENCE [LARGE SCALE GENOMIC DNA]</scope>
    <source>
        <strain evidence="19">S6-262</strain>
    </source>
</reference>
<gene>
    <name evidence="18" type="ORF">SAMN05192583_2457</name>
</gene>
<keyword evidence="13" id="KW-0406">Ion transport</keyword>
<evidence type="ECO:0000256" key="16">
    <source>
        <dbReference type="SAM" id="MobiDB-lite"/>
    </source>
</evidence>
<dbReference type="SUPFAM" id="SSF55008">
    <property type="entry name" value="HMA, heavy metal-associated domain"/>
    <property type="match status" value="1"/>
</dbReference>
<sequence>MNALTPVRAAAGSTTELVVEGMRCAGCIAKIEGGLRTMQGVVAARVNFTSKRLRIDHDAALDDEALIAAVARLGFTAHLFAEASESPARRESRRLAKALAVSAFAAMNVMLLSVSVWSGADGATRQMFHWLSALIALPAIAYAGRPFFESAWTAVRHGRTNMDVPITIGIALTSGMSLFETATGGPHAYFDGAVMLIAFLLGGRLLDSAMRERAQDSVAAMLRRLPAEVAVLGADGAVRRMAVAEVEPGMRVLVAAGDRIGVDGVVEQGESDADRSLVTGESAPEPVSPGGTVLAGTMNLTAPLTIRATAAAADTVIADIARLMEAAGQGKSRYVRIADRASRLYAPAVHTLAALSLVGWLVAGAGWHHALLIAVAVLIITCPCALGLAVPVAQVVAAGALMRRGVLVRDGAALEKLAVVDTVLLDKTGTVTLGRMEPVSGIPVLEEDRRALLALALATRHPLARAIATALEGDGVSPAIASELKEVVGRGVEGIVDGRTARLGRGDWVCPAVTTPTTGAEDADAQSETSFAWADGAVHRIVLADAVRPDAVAAVQRIARLGLSAQFVSGDSWPVVERLARRLNLFARARMSPADKHEAVERLEAAGRRVLMVGDGLNDGPALKRASVGMAPAAASDVGRQAADLVFFGDRLMPVPLAVAAARRTMRVVRQNFLMAIGYNVLAVPLAIAGQVTPLVAALAMSGSSILVVANALRLRSAAR</sequence>
<evidence type="ECO:0000256" key="15">
    <source>
        <dbReference type="RuleBase" id="RU362081"/>
    </source>
</evidence>
<keyword evidence="8 15" id="KW-0547">Nucleotide-binding</keyword>
<dbReference type="Pfam" id="PF00702">
    <property type="entry name" value="Hydrolase"/>
    <property type="match status" value="1"/>
</dbReference>
<dbReference type="NCBIfam" id="TIGR01512">
    <property type="entry name" value="ATPase-IB2_Cd"/>
    <property type="match status" value="1"/>
</dbReference>
<dbReference type="InterPro" id="IPR023299">
    <property type="entry name" value="ATPase_P-typ_cyto_dom_N"/>
</dbReference>
<dbReference type="Gene3D" id="2.70.150.10">
    <property type="entry name" value="Calcium-transporting ATPase, cytoplasmic transduction domain A"/>
    <property type="match status" value="1"/>
</dbReference>
<dbReference type="GO" id="GO:0005886">
    <property type="term" value="C:plasma membrane"/>
    <property type="evidence" value="ECO:0007669"/>
    <property type="project" value="UniProtKB-SubCell"/>
</dbReference>
<dbReference type="PANTHER" id="PTHR43520:SF5">
    <property type="entry name" value="CATION-TRANSPORTING P-TYPE ATPASE-RELATED"/>
    <property type="match status" value="1"/>
</dbReference>
<evidence type="ECO:0000256" key="14">
    <source>
        <dbReference type="ARBA" id="ARBA00023136"/>
    </source>
</evidence>
<evidence type="ECO:0000256" key="3">
    <source>
        <dbReference type="ARBA" id="ARBA00022448"/>
    </source>
</evidence>
<dbReference type="InterPro" id="IPR008250">
    <property type="entry name" value="ATPase_P-typ_transduc_dom_A_sf"/>
</dbReference>
<dbReference type="InterPro" id="IPR001757">
    <property type="entry name" value="P_typ_ATPase"/>
</dbReference>
<feature type="transmembrane region" description="Helical" evidence="15">
    <location>
        <begin position="98"/>
        <end position="120"/>
    </location>
</feature>